<comment type="caution">
    <text evidence="2">The sequence shown here is derived from an EMBL/GenBank/DDBJ whole genome shotgun (WGS) entry which is preliminary data.</text>
</comment>
<dbReference type="CDD" id="cd18186">
    <property type="entry name" value="BTB_POZ_ZBTB_KLHL-like"/>
    <property type="match status" value="1"/>
</dbReference>
<evidence type="ECO:0000313" key="3">
    <source>
        <dbReference type="Proteomes" id="UP000242877"/>
    </source>
</evidence>
<dbReference type="Gene3D" id="3.30.710.10">
    <property type="entry name" value="Potassium Channel Kv1.1, Chain A"/>
    <property type="match status" value="1"/>
</dbReference>
<dbReference type="InterPro" id="IPR000210">
    <property type="entry name" value="BTB/POZ_dom"/>
</dbReference>
<dbReference type="PROSITE" id="PS50097">
    <property type="entry name" value="BTB"/>
    <property type="match status" value="1"/>
</dbReference>
<proteinExistence type="predicted"/>
<name>A0A162IDV0_9EURO</name>
<feature type="domain" description="BTB" evidence="1">
    <location>
        <begin position="17"/>
        <end position="50"/>
    </location>
</feature>
<accession>A0A162IDV0</accession>
<dbReference type="InterPro" id="IPR011333">
    <property type="entry name" value="SKP1/BTB/POZ_sf"/>
</dbReference>
<organism evidence="2 3">
    <name type="scientific">Ascosphaera apis ARSEF 7405</name>
    <dbReference type="NCBI Taxonomy" id="392613"/>
    <lineage>
        <taxon>Eukaryota</taxon>
        <taxon>Fungi</taxon>
        <taxon>Dikarya</taxon>
        <taxon>Ascomycota</taxon>
        <taxon>Pezizomycotina</taxon>
        <taxon>Eurotiomycetes</taxon>
        <taxon>Eurotiomycetidae</taxon>
        <taxon>Onygenales</taxon>
        <taxon>Ascosphaeraceae</taxon>
        <taxon>Ascosphaera</taxon>
    </lineage>
</organism>
<keyword evidence="3" id="KW-1185">Reference proteome</keyword>
<dbReference type="PANTHER" id="PTHR47843:SF5">
    <property type="entry name" value="BTB_POZ DOMAIN PROTEIN"/>
    <property type="match status" value="1"/>
</dbReference>
<gene>
    <name evidence="2" type="ORF">AAP_05533</name>
</gene>
<dbReference type="Proteomes" id="UP000242877">
    <property type="component" value="Unassembled WGS sequence"/>
</dbReference>
<protein>
    <submittedName>
        <fullName evidence="2">BTB/POZ fold protein</fullName>
    </submittedName>
</protein>
<dbReference type="VEuPathDB" id="FungiDB:AAP_05533"/>
<evidence type="ECO:0000259" key="1">
    <source>
        <dbReference type="PROSITE" id="PS50097"/>
    </source>
</evidence>
<evidence type="ECO:0000313" key="2">
    <source>
        <dbReference type="EMBL" id="KZZ87622.1"/>
    </source>
</evidence>
<dbReference type="Pfam" id="PF00651">
    <property type="entry name" value="BTB"/>
    <property type="match status" value="1"/>
</dbReference>
<dbReference type="OrthoDB" id="6359816at2759"/>
<reference evidence="2 3" key="1">
    <citation type="journal article" date="2016" name="Genome Biol. Evol.">
        <title>Divergent and convergent evolution of fungal pathogenicity.</title>
        <authorList>
            <person name="Shang Y."/>
            <person name="Xiao G."/>
            <person name="Zheng P."/>
            <person name="Cen K."/>
            <person name="Zhan S."/>
            <person name="Wang C."/>
        </authorList>
    </citation>
    <scope>NUCLEOTIDE SEQUENCE [LARGE SCALE GENOMIC DNA]</scope>
    <source>
        <strain evidence="2 3">ARSEF 7405</strain>
    </source>
</reference>
<dbReference type="AlphaFoldDB" id="A0A162IDV0"/>
<dbReference type="SUPFAM" id="SSF54695">
    <property type="entry name" value="POZ domain"/>
    <property type="match status" value="1"/>
</dbReference>
<dbReference type="EMBL" id="AZGZ01000032">
    <property type="protein sequence ID" value="KZZ87622.1"/>
    <property type="molecule type" value="Genomic_DNA"/>
</dbReference>
<dbReference type="PANTHER" id="PTHR47843">
    <property type="entry name" value="BTB DOMAIN-CONTAINING PROTEIN-RELATED"/>
    <property type="match status" value="1"/>
</dbReference>
<sequence length="154" mass="17197">MATLTVDTRLSRDAGFSDVTIECHGTRFAAHKVVLCSQSPVIAACLQSHFITVDRFLDVLYRGDYAFDAAAQEDVKSHICETLDSSEPPTTVLVLHARMAMIADYYDVQGLKSVAVERVDAYWQDNWNIDTFMNFLKECIRCDVADTLRGGLVP</sequence>